<organism evidence="3 4">
    <name type="scientific">Microcaecilia unicolor</name>
    <dbReference type="NCBI Taxonomy" id="1415580"/>
    <lineage>
        <taxon>Eukaryota</taxon>
        <taxon>Metazoa</taxon>
        <taxon>Chordata</taxon>
        <taxon>Craniata</taxon>
        <taxon>Vertebrata</taxon>
        <taxon>Euteleostomi</taxon>
        <taxon>Amphibia</taxon>
        <taxon>Gymnophiona</taxon>
        <taxon>Siphonopidae</taxon>
        <taxon>Microcaecilia</taxon>
    </lineage>
</organism>
<dbReference type="InParanoid" id="A0A6P7Z5Y9"/>
<dbReference type="GO" id="GO:0005737">
    <property type="term" value="C:cytoplasm"/>
    <property type="evidence" value="ECO:0007669"/>
    <property type="project" value="InterPro"/>
</dbReference>
<dbReference type="PANTHER" id="PTHR16294">
    <property type="entry name" value="DYSTROBREVIN BINDING PROTEIN 1 DYSBINDIN"/>
    <property type="match status" value="1"/>
</dbReference>
<dbReference type="FunCoup" id="A0A6P7Z5Y9">
    <property type="interactions" value="13"/>
</dbReference>
<dbReference type="OrthoDB" id="8951733at2759"/>
<evidence type="ECO:0000256" key="1">
    <source>
        <dbReference type="ARBA" id="ARBA00008686"/>
    </source>
</evidence>
<sequence>MSAPGAPSQNRRLPSEATPSKVRDMDPAQQHLKLRERQKFFEEVFQHDVDYYFPISHLQFEHRRPPLGSISSMEVNVDMLEQIDAFDFNEQDTMDVFLGTEPEETSINCHLPGPCKDEITSSNEAKSRLSSSSSSASMDLTSMDTCEEGPETPGVQTDEEEGSADNSILTETDQETRH</sequence>
<gene>
    <name evidence="4" type="primary">LOC115479205</name>
</gene>
<reference evidence="4" key="1">
    <citation type="submission" date="2025-08" db="UniProtKB">
        <authorList>
            <consortium name="RefSeq"/>
        </authorList>
    </citation>
    <scope>IDENTIFICATION</scope>
</reference>
<dbReference type="Pfam" id="PF04440">
    <property type="entry name" value="Dysbindin"/>
    <property type="match status" value="1"/>
</dbReference>
<dbReference type="PANTHER" id="PTHR16294:SF7">
    <property type="entry name" value="DYSBINDIN DOMAIN-CONTAINING PROTEIN 2"/>
    <property type="match status" value="1"/>
</dbReference>
<comment type="similarity">
    <text evidence="1">Belongs to the dysbindin family.</text>
</comment>
<evidence type="ECO:0000313" key="3">
    <source>
        <dbReference type="Proteomes" id="UP000515156"/>
    </source>
</evidence>
<feature type="region of interest" description="Disordered" evidence="2">
    <location>
        <begin position="1"/>
        <end position="30"/>
    </location>
</feature>
<accession>A0A6P7Z5Y9</accession>
<feature type="region of interest" description="Disordered" evidence="2">
    <location>
        <begin position="112"/>
        <end position="178"/>
    </location>
</feature>
<evidence type="ECO:0000256" key="2">
    <source>
        <dbReference type="SAM" id="MobiDB-lite"/>
    </source>
</evidence>
<dbReference type="AlphaFoldDB" id="A0A6P7Z5Y9"/>
<evidence type="ECO:0000313" key="4">
    <source>
        <dbReference type="RefSeq" id="XP_030072888.1"/>
    </source>
</evidence>
<protein>
    <submittedName>
        <fullName evidence="4">Dysbindin domain-containing protein 2-like</fullName>
    </submittedName>
</protein>
<dbReference type="InterPro" id="IPR007531">
    <property type="entry name" value="Dysbindin"/>
</dbReference>
<keyword evidence="3" id="KW-1185">Reference proteome</keyword>
<dbReference type="GeneID" id="115479205"/>
<name>A0A6P7Z5Y9_9AMPH</name>
<proteinExistence type="inferred from homology"/>
<feature type="compositionally biased region" description="Low complexity" evidence="2">
    <location>
        <begin position="121"/>
        <end position="144"/>
    </location>
</feature>
<dbReference type="KEGG" id="muo:115479205"/>
<dbReference type="Proteomes" id="UP000515156">
    <property type="component" value="Chromosome 10"/>
</dbReference>
<dbReference type="RefSeq" id="XP_030072888.1">
    <property type="nucleotide sequence ID" value="XM_030217028.1"/>
</dbReference>